<evidence type="ECO:0000313" key="3">
    <source>
        <dbReference type="Proteomes" id="UP000305840"/>
    </source>
</evidence>
<dbReference type="AlphaFoldDB" id="A0A4U2FU95"/>
<protein>
    <submittedName>
        <fullName evidence="2">Uncharacterized protein</fullName>
    </submittedName>
</protein>
<comment type="caution">
    <text evidence="2">The sequence shown here is derived from an EMBL/GenBank/DDBJ whole genome shotgun (WGS) entry which is preliminary data.</text>
</comment>
<gene>
    <name evidence="2" type="ORF">FCV91_00795</name>
</gene>
<keyword evidence="1" id="KW-0472">Membrane</keyword>
<dbReference type="EMBL" id="SYVO01000002">
    <property type="protein sequence ID" value="TKG13211.1"/>
    <property type="molecule type" value="Genomic_DNA"/>
</dbReference>
<sequence>MNRKFLICSIIFVYIAFFISSVFASLTFKNWSSTSFANESDIANVQSIMDTLFYAPIFAFSIHVLLMAFIWYASRKGE</sequence>
<organism evidence="2 3">
    <name type="scientific">Vibrio lentus</name>
    <dbReference type="NCBI Taxonomy" id="136468"/>
    <lineage>
        <taxon>Bacteria</taxon>
        <taxon>Pseudomonadati</taxon>
        <taxon>Pseudomonadota</taxon>
        <taxon>Gammaproteobacteria</taxon>
        <taxon>Vibrionales</taxon>
        <taxon>Vibrionaceae</taxon>
        <taxon>Vibrio</taxon>
    </lineage>
</organism>
<keyword evidence="1" id="KW-1133">Transmembrane helix</keyword>
<accession>A0A4U2FU95</accession>
<reference evidence="2 3" key="1">
    <citation type="submission" date="2019-04" db="EMBL/GenBank/DDBJ databases">
        <title>A reverse ecology approach based on a biological definition of microbial populations.</title>
        <authorList>
            <person name="Arevalo P."/>
            <person name="Vaninsberghe D."/>
            <person name="Elsherbini J."/>
            <person name="Gore J."/>
            <person name="Polz M."/>
        </authorList>
    </citation>
    <scope>NUCLEOTIDE SEQUENCE [LARGE SCALE GENOMIC DNA]</scope>
    <source>
        <strain evidence="2 3">10N.222.48.A1</strain>
    </source>
</reference>
<keyword evidence="1" id="KW-0812">Transmembrane</keyword>
<proteinExistence type="predicted"/>
<evidence type="ECO:0000256" key="1">
    <source>
        <dbReference type="SAM" id="Phobius"/>
    </source>
</evidence>
<name>A0A4U2FU95_9VIBR</name>
<dbReference type="Proteomes" id="UP000305840">
    <property type="component" value="Unassembled WGS sequence"/>
</dbReference>
<feature type="transmembrane region" description="Helical" evidence="1">
    <location>
        <begin position="53"/>
        <end position="73"/>
    </location>
</feature>
<evidence type="ECO:0000313" key="2">
    <source>
        <dbReference type="EMBL" id="TKG13211.1"/>
    </source>
</evidence>